<gene>
    <name evidence="8" type="primary">cyp183B1</name>
    <name evidence="8" type="ORF">SHTP_4781</name>
</gene>
<evidence type="ECO:0000256" key="7">
    <source>
        <dbReference type="SAM" id="MobiDB-lite"/>
    </source>
</evidence>
<keyword evidence="4" id="KW-0560">Oxidoreductase</keyword>
<keyword evidence="2" id="KW-0349">Heme</keyword>
<dbReference type="PRINTS" id="PR00463">
    <property type="entry name" value="EP450I"/>
</dbReference>
<evidence type="ECO:0000256" key="3">
    <source>
        <dbReference type="ARBA" id="ARBA00022723"/>
    </source>
</evidence>
<dbReference type="Pfam" id="PF00067">
    <property type="entry name" value="p450"/>
    <property type="match status" value="1"/>
</dbReference>
<dbReference type="AlphaFoldDB" id="A0A1B4Y9C7"/>
<keyword evidence="3" id="KW-0479">Metal-binding</keyword>
<dbReference type="InterPro" id="IPR001128">
    <property type="entry name" value="Cyt_P450"/>
</dbReference>
<evidence type="ECO:0000256" key="6">
    <source>
        <dbReference type="ARBA" id="ARBA00023033"/>
    </source>
</evidence>
<dbReference type="GO" id="GO:0005506">
    <property type="term" value="F:iron ion binding"/>
    <property type="evidence" value="ECO:0007669"/>
    <property type="project" value="InterPro"/>
</dbReference>
<dbReference type="PANTHER" id="PTHR24291">
    <property type="entry name" value="CYTOCHROME P450 FAMILY 4"/>
    <property type="match status" value="1"/>
</dbReference>
<dbReference type="GO" id="GO:0004497">
    <property type="term" value="F:monooxygenase activity"/>
    <property type="evidence" value="ECO:0007669"/>
    <property type="project" value="UniProtKB-KW"/>
</dbReference>
<name>A0A1B4Y9C7_MYCUL</name>
<dbReference type="SUPFAM" id="SSF48264">
    <property type="entry name" value="Cytochrome P450"/>
    <property type="match status" value="1"/>
</dbReference>
<feature type="compositionally biased region" description="Basic and acidic residues" evidence="7">
    <location>
        <begin position="444"/>
        <end position="462"/>
    </location>
</feature>
<keyword evidence="6" id="KW-0503">Monooxygenase</keyword>
<protein>
    <submittedName>
        <fullName evidence="8">Cytochrome P450 183B1</fullName>
    </submittedName>
</protein>
<dbReference type="EMBL" id="AP017624">
    <property type="protein sequence ID" value="BAV43651.1"/>
    <property type="molecule type" value="Genomic_DNA"/>
</dbReference>
<organism evidence="8 9">
    <name type="scientific">Mycobacterium ulcerans subsp. shinshuense</name>
    <dbReference type="NCBI Taxonomy" id="1124626"/>
    <lineage>
        <taxon>Bacteria</taxon>
        <taxon>Bacillati</taxon>
        <taxon>Actinomycetota</taxon>
        <taxon>Actinomycetes</taxon>
        <taxon>Mycobacteriales</taxon>
        <taxon>Mycobacteriaceae</taxon>
        <taxon>Mycobacterium</taxon>
        <taxon>Mycobacterium ulcerans group</taxon>
    </lineage>
</organism>
<comment type="similarity">
    <text evidence="1">Belongs to the cytochrome P450 family.</text>
</comment>
<dbReference type="InterPro" id="IPR050196">
    <property type="entry name" value="Cytochrome_P450_Monoox"/>
</dbReference>
<dbReference type="GeneID" id="93439337"/>
<evidence type="ECO:0000256" key="2">
    <source>
        <dbReference type="ARBA" id="ARBA00022617"/>
    </source>
</evidence>
<evidence type="ECO:0000313" key="8">
    <source>
        <dbReference type="EMBL" id="BAV43651.1"/>
    </source>
</evidence>
<keyword evidence="5" id="KW-0408">Iron</keyword>
<dbReference type="InterPro" id="IPR002401">
    <property type="entry name" value="Cyt_P450_E_grp-I"/>
</dbReference>
<sequence length="462" mass="50583">MPTSIPTAPAALPLLGHTLPLLRNPLSFLLSLPARGDLVRIRIGPATAVVACTAALTHEILCDDRIFDKGGIFFDRFREMLGDGLGTCPRSQHRRQRRLLQPAFHTQRLPGYAQTISTQVAATVGRWQNGQIIDVPAEMMAITGRTLLTTMFSNSLPSPALRQALDDLTAIFAVLYWRMLTPPPLDRLPTVGNRRYHRASARLRHTIGSAVAGRRAAGVDRGDLLSAILASHEVGSSTVAFTDTEVIDQIVSFFIAGTETTALTVAWALYLLAEHPAIEQRVHAEIDPVLAGRAATHADLPRLRLVNRIVTETLRLYPPGWIISRVATADVYLGGHRIPAGATVIFSPYLIHHRPDLYAEPDRFDPDRWLPERARAIGRNTYIPFGGGARKRIGDNFGTTEAALALATIAANWRMQRLPGLPVRPAVAASLRPRNLALRVTARTADRTPGEPGRRLTSHEIG</sequence>
<dbReference type="Gene3D" id="1.10.630.10">
    <property type="entry name" value="Cytochrome P450"/>
    <property type="match status" value="1"/>
</dbReference>
<evidence type="ECO:0000256" key="4">
    <source>
        <dbReference type="ARBA" id="ARBA00023002"/>
    </source>
</evidence>
<dbReference type="CDD" id="cd11049">
    <property type="entry name" value="CYP170A1-like"/>
    <property type="match status" value="1"/>
</dbReference>
<reference evidence="8 9" key="1">
    <citation type="submission" date="2016-08" db="EMBL/GenBank/DDBJ databases">
        <title>Complete genome sequence of Mycobacterium shinshuense, a subspecies of M. ulcerans.</title>
        <authorList>
            <person name="Yoshida M."/>
            <person name="Ogura Y."/>
            <person name="Hayashi T."/>
            <person name="Hoshino Y."/>
        </authorList>
    </citation>
    <scope>NUCLEOTIDE SEQUENCE [LARGE SCALE GENOMIC DNA]</scope>
    <source>
        <strain evidence="9">ATCC 33728</strain>
    </source>
</reference>
<dbReference type="PRINTS" id="PR00385">
    <property type="entry name" value="P450"/>
</dbReference>
<dbReference type="GO" id="GO:0016705">
    <property type="term" value="F:oxidoreductase activity, acting on paired donors, with incorporation or reduction of molecular oxygen"/>
    <property type="evidence" value="ECO:0007669"/>
    <property type="project" value="InterPro"/>
</dbReference>
<evidence type="ECO:0000256" key="1">
    <source>
        <dbReference type="ARBA" id="ARBA00010617"/>
    </source>
</evidence>
<feature type="region of interest" description="Disordered" evidence="7">
    <location>
        <begin position="443"/>
        <end position="462"/>
    </location>
</feature>
<dbReference type="PANTHER" id="PTHR24291:SF50">
    <property type="entry name" value="BIFUNCTIONAL ALBAFLAVENONE MONOOXYGENASE_TERPENE SYNTHASE"/>
    <property type="match status" value="1"/>
</dbReference>
<dbReference type="GO" id="GO:0020037">
    <property type="term" value="F:heme binding"/>
    <property type="evidence" value="ECO:0007669"/>
    <property type="project" value="InterPro"/>
</dbReference>
<dbReference type="RefSeq" id="WP_096372077.1">
    <property type="nucleotide sequence ID" value="NZ_AP017624.1"/>
</dbReference>
<dbReference type="Proteomes" id="UP000218067">
    <property type="component" value="Chromosome"/>
</dbReference>
<accession>A0A1B4Y9C7</accession>
<evidence type="ECO:0000256" key="5">
    <source>
        <dbReference type="ARBA" id="ARBA00023004"/>
    </source>
</evidence>
<evidence type="ECO:0000313" key="9">
    <source>
        <dbReference type="Proteomes" id="UP000218067"/>
    </source>
</evidence>
<proteinExistence type="inferred from homology"/>
<dbReference type="InterPro" id="IPR036396">
    <property type="entry name" value="Cyt_P450_sf"/>
</dbReference>